<accession>A0A5C7GL36</accession>
<evidence type="ECO:0000313" key="5">
    <source>
        <dbReference type="Proteomes" id="UP000321080"/>
    </source>
</evidence>
<dbReference type="AlphaFoldDB" id="A0A5C7GL36"/>
<feature type="domain" description="Sialate O-acetylesterase" evidence="3">
    <location>
        <begin position="32"/>
        <end position="293"/>
    </location>
</feature>
<evidence type="ECO:0000259" key="3">
    <source>
        <dbReference type="Pfam" id="PF03629"/>
    </source>
</evidence>
<dbReference type="Pfam" id="PF03629">
    <property type="entry name" value="SASA"/>
    <property type="match status" value="1"/>
</dbReference>
<dbReference type="SUPFAM" id="SSF53474">
    <property type="entry name" value="alpha/beta-Hydrolases"/>
    <property type="match status" value="1"/>
</dbReference>
<dbReference type="OrthoDB" id="9795554at2"/>
<dbReference type="Gene3D" id="3.40.50.1820">
    <property type="entry name" value="alpha/beta hydrolase"/>
    <property type="match status" value="1"/>
</dbReference>
<dbReference type="PROSITE" id="PS51257">
    <property type="entry name" value="PROKAR_LIPOPROTEIN"/>
    <property type="match status" value="1"/>
</dbReference>
<dbReference type="InterPro" id="IPR036514">
    <property type="entry name" value="SGNH_hydro_sf"/>
</dbReference>
<feature type="chain" id="PRO_5022765143" description="Sialate O-acetylesterase domain-containing protein" evidence="2">
    <location>
        <begin position="24"/>
        <end position="516"/>
    </location>
</feature>
<organism evidence="4 5">
    <name type="scientific">Seonamhaeicola maritimus</name>
    <dbReference type="NCBI Taxonomy" id="2591822"/>
    <lineage>
        <taxon>Bacteria</taxon>
        <taxon>Pseudomonadati</taxon>
        <taxon>Bacteroidota</taxon>
        <taxon>Flavobacteriia</taxon>
        <taxon>Flavobacteriales</taxon>
        <taxon>Flavobacteriaceae</taxon>
    </lineage>
</organism>
<reference evidence="4 5" key="1">
    <citation type="submission" date="2019-08" db="EMBL/GenBank/DDBJ databases">
        <title>Seonamhaeicola sediminis sp. nov., isolated from marine sediment.</title>
        <authorList>
            <person name="Cao W.R."/>
        </authorList>
    </citation>
    <scope>NUCLEOTIDE SEQUENCE [LARGE SCALE GENOMIC DNA]</scope>
    <source>
        <strain evidence="4 5">1505</strain>
    </source>
</reference>
<keyword evidence="5" id="KW-1185">Reference proteome</keyword>
<protein>
    <recommendedName>
        <fullName evidence="3">Sialate O-acetylesterase domain-containing protein</fullName>
    </recommendedName>
</protein>
<dbReference type="RefSeq" id="WP_147766567.1">
    <property type="nucleotide sequence ID" value="NZ_VRKQ01000008.1"/>
</dbReference>
<name>A0A5C7GL36_9FLAO</name>
<dbReference type="PANTHER" id="PTHR31988">
    <property type="entry name" value="ESTERASE, PUTATIVE (DUF303)-RELATED"/>
    <property type="match status" value="1"/>
</dbReference>
<dbReference type="Proteomes" id="UP000321080">
    <property type="component" value="Unassembled WGS sequence"/>
</dbReference>
<proteinExistence type="predicted"/>
<evidence type="ECO:0000313" key="4">
    <source>
        <dbReference type="EMBL" id="TXG39088.1"/>
    </source>
</evidence>
<keyword evidence="2" id="KW-0732">Signal</keyword>
<comment type="caution">
    <text evidence="4">The sequence shown here is derived from an EMBL/GenBank/DDBJ whole genome shotgun (WGS) entry which is preliminary data.</text>
</comment>
<dbReference type="Gene3D" id="3.40.50.1110">
    <property type="entry name" value="SGNH hydrolase"/>
    <property type="match status" value="1"/>
</dbReference>
<evidence type="ECO:0000256" key="2">
    <source>
        <dbReference type="SAM" id="SignalP"/>
    </source>
</evidence>
<feature type="signal peptide" evidence="2">
    <location>
        <begin position="1"/>
        <end position="23"/>
    </location>
</feature>
<dbReference type="GO" id="GO:0016788">
    <property type="term" value="F:hydrolase activity, acting on ester bonds"/>
    <property type="evidence" value="ECO:0007669"/>
    <property type="project" value="UniProtKB-ARBA"/>
</dbReference>
<keyword evidence="1" id="KW-0378">Hydrolase</keyword>
<dbReference type="SUPFAM" id="SSF52266">
    <property type="entry name" value="SGNH hydrolase"/>
    <property type="match status" value="1"/>
</dbReference>
<evidence type="ECO:0000256" key="1">
    <source>
        <dbReference type="ARBA" id="ARBA00022801"/>
    </source>
</evidence>
<dbReference type="InterPro" id="IPR029058">
    <property type="entry name" value="AB_hydrolase_fold"/>
</dbReference>
<dbReference type="InterPro" id="IPR005181">
    <property type="entry name" value="SASA"/>
</dbReference>
<dbReference type="InterPro" id="IPR052940">
    <property type="entry name" value="Carb_Esterase_6"/>
</dbReference>
<gene>
    <name evidence="4" type="ORF">FUA22_04200</name>
</gene>
<sequence length="516" mass="58278">MMSYKLRAVLIFVLFTFSIVSCAQEQTRKGVHIVLLAGQSNMVGAGDFDELTTLDKERIEKVSNRVLLSTNGNEAKPLSYFNNKPSEKYNFTKRFGPEIFIGLTLAEANPNQEYLLIKRALGGTSLYGAWNPDWSAEKSNKVEIGDLKKNIKLYNLHLNDIAENVAGLKSKGKSYKFIGLTWMQGEKDTNAEVSAKSYRNNLRKLVNKYRTDLKVRELPFVIGQVNVLPRKYKPGVDLVREAQLKVGNSDLRHAIIETSTDTTWKDFPKYSDNTHYKAEGQKRLGTAFAQTLIHIDKKLNGKPFKSVTQLKPDEVIKFRALGITNATYHVYVPPTFNPKDKLPIIVAFSPNGKGLGILSKLKESANRNNFILVGCDKLKNGMKDLVFEKRMEDEMLDDIFKNIPHDTNRIYLAGFSGGAMRSYQLTTRRKETFAGILAYGGWLGGNDYQNKPYQENMYVAMINGDNDKGANKWEDIDAKNLRGRNCVVKYFSHPGGHKIAPTEVTNEAVSWLFKSK</sequence>
<dbReference type="PANTHER" id="PTHR31988:SF19">
    <property type="entry name" value="9-O-ACETYL-N-ACETYLNEURAMINIC ACID DEACETYLASE-RELATED"/>
    <property type="match status" value="1"/>
</dbReference>
<dbReference type="EMBL" id="VRKQ01000008">
    <property type="protein sequence ID" value="TXG39088.1"/>
    <property type="molecule type" value="Genomic_DNA"/>
</dbReference>